<gene>
    <name evidence="4" type="ORF">VSX56_06045</name>
</gene>
<dbReference type="SUPFAM" id="SSF63829">
    <property type="entry name" value="Calcium-dependent phosphotriesterase"/>
    <property type="match status" value="1"/>
</dbReference>
<dbReference type="RefSeq" id="WP_350935596.1">
    <property type="nucleotide sequence ID" value="NZ_JAYWLC010000003.1"/>
</dbReference>
<dbReference type="Proteomes" id="UP001438953">
    <property type="component" value="Unassembled WGS sequence"/>
</dbReference>
<proteinExistence type="predicted"/>
<feature type="signal peptide" evidence="2">
    <location>
        <begin position="1"/>
        <end position="27"/>
    </location>
</feature>
<evidence type="ECO:0000256" key="1">
    <source>
        <dbReference type="ARBA" id="ARBA00022801"/>
    </source>
</evidence>
<organism evidence="4 5">
    <name type="scientific">Thioclava kandeliae</name>
    <dbReference type="NCBI Taxonomy" id="3070818"/>
    <lineage>
        <taxon>Bacteria</taxon>
        <taxon>Pseudomonadati</taxon>
        <taxon>Pseudomonadota</taxon>
        <taxon>Alphaproteobacteria</taxon>
        <taxon>Rhodobacterales</taxon>
        <taxon>Paracoccaceae</taxon>
        <taxon>Thioclava</taxon>
    </lineage>
</organism>
<name>A0ABV1SFC5_9RHOB</name>
<evidence type="ECO:0000256" key="2">
    <source>
        <dbReference type="SAM" id="SignalP"/>
    </source>
</evidence>
<dbReference type="PROSITE" id="PS51318">
    <property type="entry name" value="TAT"/>
    <property type="match status" value="1"/>
</dbReference>
<dbReference type="InterPro" id="IPR006311">
    <property type="entry name" value="TAT_signal"/>
</dbReference>
<sequence length="346" mass="37457">MTHPTRRTALTGGLSLAATLMTSRAFAGDWSPSLRYPDPAVEILDPEFSKCRIFNSSVERLATGFGWMEGPVWVADGRYLLVSDIPNNRLIRWDEVTGQASTFRQPSGWSNGNARDLEGRLITCEGGMRRVTRTEHDGTITVLAGSYEGKKLNSPNDLAVSADGSVWFTDPPFQISNYYEGEKAEQEQPHHGVYRIAPDGSLSLALSDLQGPNGITFAPGGTVVYIVEGRAKPDRLVWAYDLQDGTLANKRLHITALTAGALDGIACDEDGNLWCGWGSTGGEGGNSEAQDGVMVFNPSGKPIGHIHLPERCANLCFGGTYGNRLFMASSHSIYAVYVNTRSAQPL</sequence>
<dbReference type="Gene3D" id="2.120.10.30">
    <property type="entry name" value="TolB, C-terminal domain"/>
    <property type="match status" value="1"/>
</dbReference>
<evidence type="ECO:0000313" key="5">
    <source>
        <dbReference type="Proteomes" id="UP001438953"/>
    </source>
</evidence>
<comment type="caution">
    <text evidence="4">The sequence shown here is derived from an EMBL/GenBank/DDBJ whole genome shotgun (WGS) entry which is preliminary data.</text>
</comment>
<protein>
    <submittedName>
        <fullName evidence="4">SMP-30/gluconolactonase/LRE family protein</fullName>
    </submittedName>
</protein>
<keyword evidence="5" id="KW-1185">Reference proteome</keyword>
<dbReference type="PANTHER" id="PTHR47572">
    <property type="entry name" value="LIPOPROTEIN-RELATED"/>
    <property type="match status" value="1"/>
</dbReference>
<reference evidence="4 5" key="1">
    <citation type="submission" date="2024-01" db="EMBL/GenBank/DDBJ databases">
        <authorList>
            <person name="Deng Y."/>
            <person name="Su J."/>
        </authorList>
    </citation>
    <scope>NUCLEOTIDE SEQUENCE [LARGE SCALE GENOMIC DNA]</scope>
    <source>
        <strain evidence="4 5">CPCC 100088</strain>
    </source>
</reference>
<keyword evidence="2" id="KW-0732">Signal</keyword>
<dbReference type="Pfam" id="PF08450">
    <property type="entry name" value="SGL"/>
    <property type="match status" value="1"/>
</dbReference>
<dbReference type="InterPro" id="IPR011042">
    <property type="entry name" value="6-blade_b-propeller_TolB-like"/>
</dbReference>
<reference evidence="4 5" key="2">
    <citation type="submission" date="2024-06" db="EMBL/GenBank/DDBJ databases">
        <title>Thioclava kandeliae sp. nov. from a rhizosphere soil sample of Kandelia candel in a mangrove.</title>
        <authorList>
            <person name="Mu T."/>
        </authorList>
    </citation>
    <scope>NUCLEOTIDE SEQUENCE [LARGE SCALE GENOMIC DNA]</scope>
    <source>
        <strain evidence="4 5">CPCC 100088</strain>
    </source>
</reference>
<feature type="chain" id="PRO_5047182806" evidence="2">
    <location>
        <begin position="28"/>
        <end position="346"/>
    </location>
</feature>
<dbReference type="EMBL" id="JAYWLC010000003">
    <property type="protein sequence ID" value="MER5171336.1"/>
    <property type="molecule type" value="Genomic_DNA"/>
</dbReference>
<feature type="domain" description="SMP-30/Gluconolactonase/LRE-like region" evidence="3">
    <location>
        <begin position="68"/>
        <end position="331"/>
    </location>
</feature>
<dbReference type="InterPro" id="IPR051262">
    <property type="entry name" value="SMP-30/CGR1_Lactonase"/>
</dbReference>
<keyword evidence="1" id="KW-0378">Hydrolase</keyword>
<evidence type="ECO:0000313" key="4">
    <source>
        <dbReference type="EMBL" id="MER5171336.1"/>
    </source>
</evidence>
<dbReference type="PANTHER" id="PTHR47572:SF4">
    <property type="entry name" value="LACTONASE DRP35"/>
    <property type="match status" value="1"/>
</dbReference>
<accession>A0ABV1SFC5</accession>
<evidence type="ECO:0000259" key="3">
    <source>
        <dbReference type="Pfam" id="PF08450"/>
    </source>
</evidence>
<dbReference type="InterPro" id="IPR013658">
    <property type="entry name" value="SGL"/>
</dbReference>